<dbReference type="AlphaFoldDB" id="A0A6G0TSQ7"/>
<accession>A0A6G0TSQ7</accession>
<name>A0A6G0TSQ7_APHGL</name>
<sequence length="247" mass="29337">MLVVFSFDSKFKIKKNLDRHNSNKKKMSEYDPIQQFVNIINNYVKYVILLVTTYYQSIILDSKTGRFKIREREVIYDLSTMKRNSKDNKTAELSLNFPSCKKQQLMIYVPGKRPRHISLDIYFTVGILFWIVREELDRVNDPSIFLQTWNDFGYSRDNINSKLYYIIGKYFSHTYLKMDLSRIKSERCVKISFIRRRELTRTTVYELVGTVKFENHDHGVAGNSHTGNTDTIIILSFDLTRRIHTQK</sequence>
<gene>
    <name evidence="1" type="ORF">AGLY_006026</name>
</gene>
<evidence type="ECO:0000313" key="2">
    <source>
        <dbReference type="Proteomes" id="UP000475862"/>
    </source>
</evidence>
<reference evidence="1 2" key="1">
    <citation type="submission" date="2019-08" db="EMBL/GenBank/DDBJ databases">
        <title>The genome of the soybean aphid Biotype 1, its phylome, world population structure and adaptation to the North American continent.</title>
        <authorList>
            <person name="Giordano R."/>
            <person name="Donthu R.K."/>
            <person name="Hernandez A.G."/>
            <person name="Wright C.L."/>
            <person name="Zimin A.V."/>
        </authorList>
    </citation>
    <scope>NUCLEOTIDE SEQUENCE [LARGE SCALE GENOMIC DNA]</scope>
    <source>
        <tissue evidence="1">Whole aphids</tissue>
    </source>
</reference>
<proteinExistence type="predicted"/>
<comment type="caution">
    <text evidence="1">The sequence shown here is derived from an EMBL/GenBank/DDBJ whole genome shotgun (WGS) entry which is preliminary data.</text>
</comment>
<organism evidence="1 2">
    <name type="scientific">Aphis glycines</name>
    <name type="common">Soybean aphid</name>
    <dbReference type="NCBI Taxonomy" id="307491"/>
    <lineage>
        <taxon>Eukaryota</taxon>
        <taxon>Metazoa</taxon>
        <taxon>Ecdysozoa</taxon>
        <taxon>Arthropoda</taxon>
        <taxon>Hexapoda</taxon>
        <taxon>Insecta</taxon>
        <taxon>Pterygota</taxon>
        <taxon>Neoptera</taxon>
        <taxon>Paraneoptera</taxon>
        <taxon>Hemiptera</taxon>
        <taxon>Sternorrhyncha</taxon>
        <taxon>Aphidomorpha</taxon>
        <taxon>Aphidoidea</taxon>
        <taxon>Aphididae</taxon>
        <taxon>Aphidini</taxon>
        <taxon>Aphis</taxon>
        <taxon>Aphis</taxon>
    </lineage>
</organism>
<protein>
    <submittedName>
        <fullName evidence="1">Uncharacterized protein</fullName>
    </submittedName>
</protein>
<evidence type="ECO:0000313" key="1">
    <source>
        <dbReference type="EMBL" id="KAE9538054.1"/>
    </source>
</evidence>
<dbReference type="Proteomes" id="UP000475862">
    <property type="component" value="Unassembled WGS sequence"/>
</dbReference>
<dbReference type="EMBL" id="VYZN01000017">
    <property type="protein sequence ID" value="KAE9538054.1"/>
    <property type="molecule type" value="Genomic_DNA"/>
</dbReference>
<keyword evidence="2" id="KW-1185">Reference proteome</keyword>